<proteinExistence type="predicted"/>
<comment type="caution">
    <text evidence="1">The sequence shown here is derived from an EMBL/GenBank/DDBJ whole genome shotgun (WGS) entry which is preliminary data.</text>
</comment>
<dbReference type="EMBL" id="CM042017">
    <property type="protein sequence ID" value="KAI3688968.1"/>
    <property type="molecule type" value="Genomic_DNA"/>
</dbReference>
<sequence>MEDGFIYLLENSKLSELLRDIVQILYLLRWPIILNIQAYSLLDLLLLQWAHLKTHIHQYQFNSGHQVHRGPHPHTCPWCLNNFYQ</sequence>
<reference evidence="2" key="1">
    <citation type="journal article" date="2022" name="Mol. Ecol. Resour.">
        <title>The genomes of chicory, endive, great burdock and yacon provide insights into Asteraceae palaeo-polyploidization history and plant inulin production.</title>
        <authorList>
            <person name="Fan W."/>
            <person name="Wang S."/>
            <person name="Wang H."/>
            <person name="Wang A."/>
            <person name="Jiang F."/>
            <person name="Liu H."/>
            <person name="Zhao H."/>
            <person name="Xu D."/>
            <person name="Zhang Y."/>
        </authorList>
    </citation>
    <scope>NUCLEOTIDE SEQUENCE [LARGE SCALE GENOMIC DNA]</scope>
    <source>
        <strain evidence="2">cv. Punajuju</strain>
    </source>
</reference>
<reference evidence="1 2" key="2">
    <citation type="journal article" date="2022" name="Mol. Ecol. Resour.">
        <title>The genomes of chicory, endive, great burdock and yacon provide insights into Asteraceae paleo-polyploidization history and plant inulin production.</title>
        <authorList>
            <person name="Fan W."/>
            <person name="Wang S."/>
            <person name="Wang H."/>
            <person name="Wang A."/>
            <person name="Jiang F."/>
            <person name="Liu H."/>
            <person name="Zhao H."/>
            <person name="Xu D."/>
            <person name="Zhang Y."/>
        </authorList>
    </citation>
    <scope>NUCLEOTIDE SEQUENCE [LARGE SCALE GENOMIC DNA]</scope>
    <source>
        <strain evidence="2">cv. Punajuju</strain>
        <tissue evidence="1">Leaves</tissue>
    </source>
</reference>
<protein>
    <submittedName>
        <fullName evidence="1">Uncharacterized protein</fullName>
    </submittedName>
</protein>
<accession>A0ACB8YV30</accession>
<evidence type="ECO:0000313" key="2">
    <source>
        <dbReference type="Proteomes" id="UP001055811"/>
    </source>
</evidence>
<keyword evidence="2" id="KW-1185">Reference proteome</keyword>
<gene>
    <name evidence="1" type="ORF">L2E82_46914</name>
</gene>
<name>A0ACB8YV30_CICIN</name>
<evidence type="ECO:0000313" key="1">
    <source>
        <dbReference type="EMBL" id="KAI3688968.1"/>
    </source>
</evidence>
<dbReference type="Proteomes" id="UP001055811">
    <property type="component" value="Linkage Group LG09"/>
</dbReference>
<organism evidence="1 2">
    <name type="scientific">Cichorium intybus</name>
    <name type="common">Chicory</name>
    <dbReference type="NCBI Taxonomy" id="13427"/>
    <lineage>
        <taxon>Eukaryota</taxon>
        <taxon>Viridiplantae</taxon>
        <taxon>Streptophyta</taxon>
        <taxon>Embryophyta</taxon>
        <taxon>Tracheophyta</taxon>
        <taxon>Spermatophyta</taxon>
        <taxon>Magnoliopsida</taxon>
        <taxon>eudicotyledons</taxon>
        <taxon>Gunneridae</taxon>
        <taxon>Pentapetalae</taxon>
        <taxon>asterids</taxon>
        <taxon>campanulids</taxon>
        <taxon>Asterales</taxon>
        <taxon>Asteraceae</taxon>
        <taxon>Cichorioideae</taxon>
        <taxon>Cichorieae</taxon>
        <taxon>Cichoriinae</taxon>
        <taxon>Cichorium</taxon>
    </lineage>
</organism>